<feature type="compositionally biased region" description="Basic and acidic residues" evidence="1">
    <location>
        <begin position="14"/>
        <end position="31"/>
    </location>
</feature>
<dbReference type="AlphaFoldDB" id="A0A699ZQX5"/>
<dbReference type="Proteomes" id="UP000485058">
    <property type="component" value="Unassembled WGS sequence"/>
</dbReference>
<name>A0A699ZQX5_HAELA</name>
<gene>
    <name evidence="2" type="ORF">HaLaN_22571</name>
</gene>
<protein>
    <submittedName>
        <fullName evidence="2">Uncharacterized protein</fullName>
    </submittedName>
</protein>
<dbReference type="EMBL" id="BLLF01002615">
    <property type="protein sequence ID" value="GFH24721.1"/>
    <property type="molecule type" value="Genomic_DNA"/>
</dbReference>
<evidence type="ECO:0000313" key="3">
    <source>
        <dbReference type="Proteomes" id="UP000485058"/>
    </source>
</evidence>
<feature type="non-terminal residue" evidence="2">
    <location>
        <position position="31"/>
    </location>
</feature>
<organism evidence="2 3">
    <name type="scientific">Haematococcus lacustris</name>
    <name type="common">Green alga</name>
    <name type="synonym">Haematococcus pluvialis</name>
    <dbReference type="NCBI Taxonomy" id="44745"/>
    <lineage>
        <taxon>Eukaryota</taxon>
        <taxon>Viridiplantae</taxon>
        <taxon>Chlorophyta</taxon>
        <taxon>core chlorophytes</taxon>
        <taxon>Chlorophyceae</taxon>
        <taxon>CS clade</taxon>
        <taxon>Chlamydomonadales</taxon>
        <taxon>Haematococcaceae</taxon>
        <taxon>Haematococcus</taxon>
    </lineage>
</organism>
<sequence length="31" mass="3087">MAAGHGGAEGGQEVAERKAGEEAVKSCESKL</sequence>
<feature type="non-terminal residue" evidence="2">
    <location>
        <position position="1"/>
    </location>
</feature>
<keyword evidence="3" id="KW-1185">Reference proteome</keyword>
<accession>A0A699ZQX5</accession>
<feature type="compositionally biased region" description="Gly residues" evidence="1">
    <location>
        <begin position="1"/>
        <end position="10"/>
    </location>
</feature>
<proteinExistence type="predicted"/>
<comment type="caution">
    <text evidence="2">The sequence shown here is derived from an EMBL/GenBank/DDBJ whole genome shotgun (WGS) entry which is preliminary data.</text>
</comment>
<evidence type="ECO:0000256" key="1">
    <source>
        <dbReference type="SAM" id="MobiDB-lite"/>
    </source>
</evidence>
<evidence type="ECO:0000313" key="2">
    <source>
        <dbReference type="EMBL" id="GFH24721.1"/>
    </source>
</evidence>
<feature type="region of interest" description="Disordered" evidence="1">
    <location>
        <begin position="1"/>
        <end position="31"/>
    </location>
</feature>
<reference evidence="2 3" key="1">
    <citation type="submission" date="2020-02" db="EMBL/GenBank/DDBJ databases">
        <title>Draft genome sequence of Haematococcus lacustris strain NIES-144.</title>
        <authorList>
            <person name="Morimoto D."/>
            <person name="Nakagawa S."/>
            <person name="Yoshida T."/>
            <person name="Sawayama S."/>
        </authorList>
    </citation>
    <scope>NUCLEOTIDE SEQUENCE [LARGE SCALE GENOMIC DNA]</scope>
    <source>
        <strain evidence="2 3">NIES-144</strain>
    </source>
</reference>